<dbReference type="EMBL" id="LWAE01000001">
    <property type="protein sequence ID" value="KZL94213.1"/>
    <property type="molecule type" value="Genomic_DNA"/>
</dbReference>
<dbReference type="AlphaFoldDB" id="A0A162URE0"/>
<organism evidence="1 2">
    <name type="scientific">Clostridium magnum DSM 2767</name>
    <dbReference type="NCBI Taxonomy" id="1121326"/>
    <lineage>
        <taxon>Bacteria</taxon>
        <taxon>Bacillati</taxon>
        <taxon>Bacillota</taxon>
        <taxon>Clostridia</taxon>
        <taxon>Eubacteriales</taxon>
        <taxon>Clostridiaceae</taxon>
        <taxon>Clostridium</taxon>
    </lineage>
</organism>
<dbReference type="InterPro" id="IPR014198">
    <property type="entry name" value="Spore_III_AB"/>
</dbReference>
<keyword evidence="2" id="KW-1185">Reference proteome</keyword>
<protein>
    <submittedName>
        <fullName evidence="1">Stage III sporulation protein SpoAB</fullName>
    </submittedName>
</protein>
<dbReference type="OrthoDB" id="1957909at2"/>
<dbReference type="Proteomes" id="UP000076603">
    <property type="component" value="Unassembled WGS sequence"/>
</dbReference>
<accession>A0A162URE0</accession>
<dbReference type="PATRIC" id="fig|1121326.3.peg.1234"/>
<sequence length="172" mass="19861">MLKILGCIMILCASTGMGFTYGERFKKRTKQLNEIQRCIHQLQNEIVYTHTPLPEAILDVSKKSINPIKNILEQVSSLLFFNEVDNVYQAFKKVIEEQKDNLNLKKEDINIIFDLSKTLGESDIDGQQRMFSLTLENLKKQLKSSEDLMKHNVKMYRYLGFSLGAMLVIILV</sequence>
<reference evidence="1 2" key="1">
    <citation type="submission" date="2016-04" db="EMBL/GenBank/DDBJ databases">
        <title>Genome sequence of Clostridium magnum DSM 2767.</title>
        <authorList>
            <person name="Poehlein A."/>
            <person name="Uhlig R."/>
            <person name="Fischer R."/>
            <person name="Bahl H."/>
            <person name="Daniel R."/>
        </authorList>
    </citation>
    <scope>NUCLEOTIDE SEQUENCE [LARGE SCALE GENOMIC DNA]</scope>
    <source>
        <strain evidence="1 2">DSM 2767</strain>
    </source>
</reference>
<evidence type="ECO:0000313" key="2">
    <source>
        <dbReference type="Proteomes" id="UP000076603"/>
    </source>
</evidence>
<comment type="caution">
    <text evidence="1">The sequence shown here is derived from an EMBL/GenBank/DDBJ whole genome shotgun (WGS) entry which is preliminary data.</text>
</comment>
<dbReference type="PIRSF" id="PIRSF021435">
    <property type="entry name" value="SpoIIIAB"/>
    <property type="match status" value="1"/>
</dbReference>
<dbReference type="Pfam" id="PF09548">
    <property type="entry name" value="Spore_III_AB"/>
    <property type="match status" value="1"/>
</dbReference>
<dbReference type="RefSeq" id="WP_066619399.1">
    <property type="nucleotide sequence ID" value="NZ_FQXL01000009.1"/>
</dbReference>
<name>A0A162URE0_9CLOT</name>
<evidence type="ECO:0000313" key="1">
    <source>
        <dbReference type="EMBL" id="KZL94213.1"/>
    </source>
</evidence>
<gene>
    <name evidence="1" type="ORF">CLMAG_12660</name>
</gene>
<proteinExistence type="predicted"/>
<dbReference type="NCBIfam" id="TIGR02833">
    <property type="entry name" value="spore_III_AB"/>
    <property type="match status" value="1"/>
</dbReference>
<dbReference type="STRING" id="1121326.CLMAG_12660"/>